<evidence type="ECO:0000313" key="2">
    <source>
        <dbReference type="EMBL" id="GBN38362.1"/>
    </source>
</evidence>
<evidence type="ECO:0000313" key="3">
    <source>
        <dbReference type="Proteomes" id="UP000499080"/>
    </source>
</evidence>
<dbReference type="AlphaFoldDB" id="A0A4Y2NHI5"/>
<accession>A0A4Y2NHI5</accession>
<reference evidence="2 3" key="1">
    <citation type="journal article" date="2019" name="Sci. Rep.">
        <title>Orb-weaving spider Araneus ventricosus genome elucidates the spidroin gene catalogue.</title>
        <authorList>
            <person name="Kono N."/>
            <person name="Nakamura H."/>
            <person name="Ohtoshi R."/>
            <person name="Moran D.A.P."/>
            <person name="Shinohara A."/>
            <person name="Yoshida Y."/>
            <person name="Fujiwara M."/>
            <person name="Mori M."/>
            <person name="Tomita M."/>
            <person name="Arakawa K."/>
        </authorList>
    </citation>
    <scope>NUCLEOTIDE SEQUENCE [LARGE SCALE GENOMIC DNA]</scope>
</reference>
<feature type="region of interest" description="Disordered" evidence="1">
    <location>
        <begin position="1"/>
        <end position="21"/>
    </location>
</feature>
<dbReference type="Proteomes" id="UP000499080">
    <property type="component" value="Unassembled WGS sequence"/>
</dbReference>
<organism evidence="2 3">
    <name type="scientific">Araneus ventricosus</name>
    <name type="common">Orbweaver spider</name>
    <name type="synonym">Epeira ventricosa</name>
    <dbReference type="NCBI Taxonomy" id="182803"/>
    <lineage>
        <taxon>Eukaryota</taxon>
        <taxon>Metazoa</taxon>
        <taxon>Ecdysozoa</taxon>
        <taxon>Arthropoda</taxon>
        <taxon>Chelicerata</taxon>
        <taxon>Arachnida</taxon>
        <taxon>Araneae</taxon>
        <taxon>Araneomorphae</taxon>
        <taxon>Entelegynae</taxon>
        <taxon>Araneoidea</taxon>
        <taxon>Araneidae</taxon>
        <taxon>Araneus</taxon>
    </lineage>
</organism>
<keyword evidence="3" id="KW-1185">Reference proteome</keyword>
<gene>
    <name evidence="2" type="ORF">AVEN_220972_1</name>
</gene>
<dbReference type="EMBL" id="BGPR01009169">
    <property type="protein sequence ID" value="GBN38362.1"/>
    <property type="molecule type" value="Genomic_DNA"/>
</dbReference>
<comment type="caution">
    <text evidence="2">The sequence shown here is derived from an EMBL/GenBank/DDBJ whole genome shotgun (WGS) entry which is preliminary data.</text>
</comment>
<protein>
    <submittedName>
        <fullName evidence="2">Uncharacterized protein</fullName>
    </submittedName>
</protein>
<proteinExistence type="predicted"/>
<name>A0A4Y2NHI5_ARAVE</name>
<evidence type="ECO:0000256" key="1">
    <source>
        <dbReference type="SAM" id="MobiDB-lite"/>
    </source>
</evidence>
<sequence length="101" mass="11662">MKRPRWPSGKVSTSGPEDSRYETRFPTKISRVWRLLHIKSYVMAKRPFVGVLYTQRHPDSAHPTGFKVNRAGGEENQTPATNAFIKIFQKFYKLHRNTGGD</sequence>